<feature type="domain" description="Cyclin-like" evidence="7">
    <location>
        <begin position="318"/>
        <end position="404"/>
    </location>
</feature>
<dbReference type="Pfam" id="PF02984">
    <property type="entry name" value="Cyclin_C"/>
    <property type="match status" value="1"/>
</dbReference>
<dbReference type="PANTHER" id="PTHR10177">
    <property type="entry name" value="CYCLINS"/>
    <property type="match status" value="1"/>
</dbReference>
<sequence length="668" mass="74853">MASKPVVTQQARGAVVAGGAGKQKIPLGKGNNRRALGDIGNLVPVQAIDRKPKQEFSRPLTRSFCAQLLANAQGAAEYNSKKPAAEVVNGVVEKNGAVPAKPARKKVNAKPKPDMTSKVSPAQGEEKRIEKNASHKTSKSKAQTLTSVLTARSKDACGLSNKSSDPIVNIDEADVDNHLAMADYVEDLYKFYKLEENSSCIQDYMDMQPEINEKMRAILVDWLMEVHNKFELRPETLYLTINIVDRFLSVKVVPRKELQLVGVGAMLLASKYEELWAPEVDDFVCISDRAYTREQILAVEKAILGKLEWILTVPTPYVFLVRFIKAAMADQKEVIQIENLAFFMAELGLMNYVTVKYCPSMLAASAVYVARCTLNKSPSWTETLKFHSGFSEAQLMDCAKLLANFHSVAIESKLKGVYKKYSDPGYGAVAFLPPAKILLSKWREILGLKKLQSNHGKQDLQKNPKYSSVGVDSSLILPLLRDFVRSTGYDNGQRTELFVNISVRLNGWPPPEIDALLPGISELQCSAVKSRFTTNSSPTYFRRLNRRLSSSVKNLFRRCESQNHSGQHVPFFLMFCRCRLEQSEPLALSCRSVTRAVFLIVAFLVAGAREVNTVQRTKRVRVFFCSLGILWSIEESLGRNVDRIHEDKSNRIIEEEELLMMNLILMRS</sequence>
<dbReference type="FunFam" id="1.10.472.10:FF:000001">
    <property type="entry name" value="G2/mitotic-specific cyclin"/>
    <property type="match status" value="1"/>
</dbReference>
<organism evidence="9 10">
    <name type="scientific">Protea cynaroides</name>
    <dbReference type="NCBI Taxonomy" id="273540"/>
    <lineage>
        <taxon>Eukaryota</taxon>
        <taxon>Viridiplantae</taxon>
        <taxon>Streptophyta</taxon>
        <taxon>Embryophyta</taxon>
        <taxon>Tracheophyta</taxon>
        <taxon>Spermatophyta</taxon>
        <taxon>Magnoliopsida</taxon>
        <taxon>Proteales</taxon>
        <taxon>Proteaceae</taxon>
        <taxon>Protea</taxon>
    </lineage>
</organism>
<feature type="domain" description="Cyclin C-terminal" evidence="8">
    <location>
        <begin position="314"/>
        <end position="435"/>
    </location>
</feature>
<dbReference type="CDD" id="cd20567">
    <property type="entry name" value="CYCLIN_AtCycB-like_rpt1"/>
    <property type="match status" value="1"/>
</dbReference>
<dbReference type="FunFam" id="1.10.472.10:FF:000032">
    <property type="entry name" value="G2/mitotic-specific cyclin-1"/>
    <property type="match status" value="1"/>
</dbReference>
<dbReference type="InterPro" id="IPR006671">
    <property type="entry name" value="Cyclin_N"/>
</dbReference>
<reference evidence="9" key="1">
    <citation type="journal article" date="2023" name="Plant J.">
        <title>The genome of the king protea, Protea cynaroides.</title>
        <authorList>
            <person name="Chang J."/>
            <person name="Duong T.A."/>
            <person name="Schoeman C."/>
            <person name="Ma X."/>
            <person name="Roodt D."/>
            <person name="Barker N."/>
            <person name="Li Z."/>
            <person name="Van de Peer Y."/>
            <person name="Mizrachi E."/>
        </authorList>
    </citation>
    <scope>NUCLEOTIDE SEQUENCE</scope>
    <source>
        <tissue evidence="9">Young leaves</tissue>
    </source>
</reference>
<feature type="compositionally biased region" description="Basic and acidic residues" evidence="6">
    <location>
        <begin position="124"/>
        <end position="133"/>
    </location>
</feature>
<dbReference type="Gene3D" id="1.10.472.10">
    <property type="entry name" value="Cyclin-like"/>
    <property type="match status" value="2"/>
</dbReference>
<evidence type="ECO:0000256" key="4">
    <source>
        <dbReference type="ARBA" id="ARBA00023306"/>
    </source>
</evidence>
<dbReference type="EMBL" id="JAMYWD010000006">
    <property type="protein sequence ID" value="KAJ4968676.1"/>
    <property type="molecule type" value="Genomic_DNA"/>
</dbReference>
<keyword evidence="10" id="KW-1185">Reference proteome</keyword>
<keyword evidence="3 5" id="KW-0195">Cyclin</keyword>
<dbReference type="SUPFAM" id="SSF47954">
    <property type="entry name" value="Cyclin-like"/>
    <property type="match status" value="2"/>
</dbReference>
<feature type="domain" description="Cyclin-like" evidence="7">
    <location>
        <begin position="221"/>
        <end position="305"/>
    </location>
</feature>
<keyword evidence="2" id="KW-0132">Cell division</keyword>
<evidence type="ECO:0000256" key="2">
    <source>
        <dbReference type="ARBA" id="ARBA00022618"/>
    </source>
</evidence>
<dbReference type="InterPro" id="IPR048258">
    <property type="entry name" value="Cyclins_cyclin-box"/>
</dbReference>
<name>A0A9Q0KE54_9MAGN</name>
<dbReference type="PROSITE" id="PS00292">
    <property type="entry name" value="CYCLINS"/>
    <property type="match status" value="1"/>
</dbReference>
<comment type="similarity">
    <text evidence="1">Belongs to the cyclin family. Cyclin AB subfamily.</text>
</comment>
<comment type="caution">
    <text evidence="9">The sequence shown here is derived from an EMBL/GenBank/DDBJ whole genome shotgun (WGS) entry which is preliminary data.</text>
</comment>
<dbReference type="InterPro" id="IPR013763">
    <property type="entry name" value="Cyclin-like_dom"/>
</dbReference>
<feature type="region of interest" description="Disordered" evidence="6">
    <location>
        <begin position="99"/>
        <end position="143"/>
    </location>
</feature>
<accession>A0A9Q0KE54</accession>
<dbReference type="AlphaFoldDB" id="A0A9Q0KE54"/>
<keyword evidence="4" id="KW-0131">Cell cycle</keyword>
<evidence type="ECO:0008006" key="11">
    <source>
        <dbReference type="Google" id="ProtNLM"/>
    </source>
</evidence>
<dbReference type="Proteomes" id="UP001141806">
    <property type="component" value="Unassembled WGS sequence"/>
</dbReference>
<dbReference type="SMART" id="SM01332">
    <property type="entry name" value="Cyclin_C"/>
    <property type="match status" value="1"/>
</dbReference>
<dbReference type="InterPro" id="IPR004367">
    <property type="entry name" value="Cyclin_C-dom"/>
</dbReference>
<evidence type="ECO:0000256" key="1">
    <source>
        <dbReference type="ARBA" id="ARBA00006955"/>
    </source>
</evidence>
<proteinExistence type="inferred from homology"/>
<dbReference type="CDD" id="cd20511">
    <property type="entry name" value="CYCLIN_AtCycB-like_rpt2"/>
    <property type="match status" value="1"/>
</dbReference>
<evidence type="ECO:0000256" key="6">
    <source>
        <dbReference type="SAM" id="MobiDB-lite"/>
    </source>
</evidence>
<dbReference type="OrthoDB" id="5590282at2759"/>
<gene>
    <name evidence="9" type="ORF">NE237_015377</name>
</gene>
<evidence type="ECO:0000313" key="10">
    <source>
        <dbReference type="Proteomes" id="UP001141806"/>
    </source>
</evidence>
<dbReference type="Pfam" id="PF00134">
    <property type="entry name" value="Cyclin_N"/>
    <property type="match status" value="1"/>
</dbReference>
<dbReference type="GO" id="GO:0051301">
    <property type="term" value="P:cell division"/>
    <property type="evidence" value="ECO:0007669"/>
    <property type="project" value="UniProtKB-KW"/>
</dbReference>
<protein>
    <recommendedName>
        <fullName evidence="11">B-like cyclin</fullName>
    </recommendedName>
</protein>
<evidence type="ECO:0000256" key="3">
    <source>
        <dbReference type="ARBA" id="ARBA00023127"/>
    </source>
</evidence>
<dbReference type="InterPro" id="IPR036915">
    <property type="entry name" value="Cyclin-like_sf"/>
</dbReference>
<dbReference type="SMART" id="SM00385">
    <property type="entry name" value="CYCLIN"/>
    <property type="match status" value="2"/>
</dbReference>
<evidence type="ECO:0000256" key="5">
    <source>
        <dbReference type="RuleBase" id="RU000383"/>
    </source>
</evidence>
<evidence type="ECO:0000259" key="8">
    <source>
        <dbReference type="SMART" id="SM01332"/>
    </source>
</evidence>
<evidence type="ECO:0000259" key="7">
    <source>
        <dbReference type="SMART" id="SM00385"/>
    </source>
</evidence>
<evidence type="ECO:0000313" key="9">
    <source>
        <dbReference type="EMBL" id="KAJ4968676.1"/>
    </source>
</evidence>
<dbReference type="InterPro" id="IPR039361">
    <property type="entry name" value="Cyclin"/>
</dbReference>
<dbReference type="GO" id="GO:0010332">
    <property type="term" value="P:response to gamma radiation"/>
    <property type="evidence" value="ECO:0007669"/>
    <property type="project" value="UniProtKB-ARBA"/>
</dbReference>